<name>A0A1E5D881_9VIBR</name>
<evidence type="ECO:0000313" key="2">
    <source>
        <dbReference type="EMBL" id="OEE79903.1"/>
    </source>
</evidence>
<keyword evidence="1" id="KW-0175">Coiled coil</keyword>
<feature type="coiled-coil region" evidence="1">
    <location>
        <begin position="330"/>
        <end position="357"/>
    </location>
</feature>
<keyword evidence="3" id="KW-1185">Reference proteome</keyword>
<dbReference type="SUPFAM" id="SSF53067">
    <property type="entry name" value="Actin-like ATPase domain"/>
    <property type="match status" value="1"/>
</dbReference>
<sequence>MKLKSLLEKFRPAAVNENQLFAVIQPDAIYFSAGSSSAASAIIPIEGSNWEGAFEKALKQVELSDAPLNVVLNANHYQTYQIEKPELPKEEWPVALPFLLKELITERVTDIVTDAIALPTGNKVQAYVLSKNLLDRLLALINAAGGTLNAVLPEDELWGHSAGELENFMLLQRSKKGNFKIGAFVNQTVCFQRTIRSVAPPLTGAASSSLQLDGLALELQRSIDYLSSQLKGTQLHQLKVCCDDEDEEELARELNDRLSAKVSRLIEGEQELSGHIIERIATQLKGFSVNLYPTHLKPKKEYFSLANVVGTWCVISAIMLGTYGYYRYEISTLEVELAQQQQQAAQLNKQTTELKKKLERHVPTPEKIAAINRLKAEISAKQSSLSAVGEYDQSQQVGYSGVMSALATLGRRDISLSHITINANTLDLKGVARNASVIPNWISQFKHELNLVGRTFDKLKIGRNEQDIVTFELHTRGGTK</sequence>
<dbReference type="RefSeq" id="WP_017051189.1">
    <property type="nucleotide sequence ID" value="NZ_AJYW02000017.1"/>
</dbReference>
<proteinExistence type="predicted"/>
<evidence type="ECO:0000313" key="3">
    <source>
        <dbReference type="Proteomes" id="UP000094165"/>
    </source>
</evidence>
<protein>
    <submittedName>
        <fullName evidence="2">MSHA biogenesis protein MshI</fullName>
    </submittedName>
</protein>
<dbReference type="InterPro" id="IPR043129">
    <property type="entry name" value="ATPase_NBD"/>
</dbReference>
<dbReference type="EMBL" id="AJYW02000017">
    <property type="protein sequence ID" value="OEE79903.1"/>
    <property type="molecule type" value="Genomic_DNA"/>
</dbReference>
<evidence type="ECO:0000256" key="1">
    <source>
        <dbReference type="SAM" id="Coils"/>
    </source>
</evidence>
<dbReference type="PIRSF" id="PIRSF028153">
    <property type="entry name" value="MSHA_biogenesis_protein_MshI"/>
    <property type="match status" value="1"/>
</dbReference>
<dbReference type="InterPro" id="IPR016871">
    <property type="entry name" value="MSHA_biogenesis_MshI"/>
</dbReference>
<organism evidence="2 3">
    <name type="scientific">Vibrio genomosp. F6 str. FF-238</name>
    <dbReference type="NCBI Taxonomy" id="1191298"/>
    <lineage>
        <taxon>Bacteria</taxon>
        <taxon>Pseudomonadati</taxon>
        <taxon>Pseudomonadota</taxon>
        <taxon>Gammaproteobacteria</taxon>
        <taxon>Vibrionales</taxon>
        <taxon>Vibrionaceae</taxon>
        <taxon>Vibrio</taxon>
    </lineage>
</organism>
<dbReference type="AlphaFoldDB" id="A0A1E5D881"/>
<dbReference type="Gene3D" id="3.30.420.380">
    <property type="match status" value="1"/>
</dbReference>
<reference evidence="2 3" key="1">
    <citation type="journal article" date="2012" name="Science">
        <title>Ecological populations of bacteria act as socially cohesive units of antibiotic production and resistance.</title>
        <authorList>
            <person name="Cordero O.X."/>
            <person name="Wildschutte H."/>
            <person name="Kirkup B."/>
            <person name="Proehl S."/>
            <person name="Ngo L."/>
            <person name="Hussain F."/>
            <person name="Le Roux F."/>
            <person name="Mincer T."/>
            <person name="Polz M.F."/>
        </authorList>
    </citation>
    <scope>NUCLEOTIDE SEQUENCE [LARGE SCALE GENOMIC DNA]</scope>
    <source>
        <strain evidence="2 3">FF-238</strain>
    </source>
</reference>
<gene>
    <name evidence="2" type="ORF">A130_02170</name>
</gene>
<dbReference type="Proteomes" id="UP000094165">
    <property type="component" value="Unassembled WGS sequence"/>
</dbReference>
<accession>A0A1E5D881</accession>
<comment type="caution">
    <text evidence="2">The sequence shown here is derived from an EMBL/GenBank/DDBJ whole genome shotgun (WGS) entry which is preliminary data.</text>
</comment>